<dbReference type="AlphaFoldDB" id="A0A371NUX1"/>
<evidence type="ECO:0000256" key="1">
    <source>
        <dbReference type="ARBA" id="ARBA00008136"/>
    </source>
</evidence>
<dbReference type="InterPro" id="IPR003738">
    <property type="entry name" value="SRAP"/>
</dbReference>
<evidence type="ECO:0000313" key="10">
    <source>
        <dbReference type="Proteomes" id="UP000262172"/>
    </source>
</evidence>
<keyword evidence="10" id="KW-1185">Reference proteome</keyword>
<evidence type="ECO:0000256" key="7">
    <source>
        <dbReference type="ARBA" id="ARBA00023239"/>
    </source>
</evidence>
<dbReference type="EMBL" id="QUAB01000036">
    <property type="protein sequence ID" value="REJ06300.1"/>
    <property type="molecule type" value="Genomic_DNA"/>
</dbReference>
<evidence type="ECO:0000313" key="9">
    <source>
        <dbReference type="EMBL" id="REJ06300.1"/>
    </source>
</evidence>
<reference evidence="9 10" key="1">
    <citation type="submission" date="2018-08" db="EMBL/GenBank/DDBJ databases">
        <title>Isolation, diversity and antifungal activity of Actinobacteria from cow dung.</title>
        <authorList>
            <person name="Ling L."/>
        </authorList>
    </citation>
    <scope>NUCLEOTIDE SEQUENCE [LARGE SCALE GENOMIC DNA]</scope>
    <source>
        <strain evidence="9 10">NEAU-LLE</strain>
    </source>
</reference>
<dbReference type="GO" id="GO:0006508">
    <property type="term" value="P:proteolysis"/>
    <property type="evidence" value="ECO:0007669"/>
    <property type="project" value="UniProtKB-KW"/>
</dbReference>
<keyword evidence="4 8" id="KW-0378">Hydrolase</keyword>
<dbReference type="GO" id="GO:0106300">
    <property type="term" value="P:protein-DNA covalent cross-linking repair"/>
    <property type="evidence" value="ECO:0007669"/>
    <property type="project" value="InterPro"/>
</dbReference>
<name>A0A371NUX1_9MICO</name>
<organism evidence="9 10">
    <name type="scientific">Microbacterium bovistercoris</name>
    <dbReference type="NCBI Taxonomy" id="2293570"/>
    <lineage>
        <taxon>Bacteria</taxon>
        <taxon>Bacillati</taxon>
        <taxon>Actinomycetota</taxon>
        <taxon>Actinomycetes</taxon>
        <taxon>Micrococcales</taxon>
        <taxon>Microbacteriaceae</taxon>
        <taxon>Microbacterium</taxon>
    </lineage>
</organism>
<evidence type="ECO:0000256" key="3">
    <source>
        <dbReference type="ARBA" id="ARBA00022763"/>
    </source>
</evidence>
<accession>A0A371NUX1</accession>
<gene>
    <name evidence="9" type="ORF">DY023_06625</name>
</gene>
<proteinExistence type="inferred from homology"/>
<comment type="caution">
    <text evidence="9">The sequence shown here is derived from an EMBL/GenBank/DDBJ whole genome shotgun (WGS) entry which is preliminary data.</text>
</comment>
<dbReference type="OrthoDB" id="9782620at2"/>
<dbReference type="EC" id="3.4.-.-" evidence="8"/>
<keyword evidence="2 8" id="KW-0645">Protease</keyword>
<dbReference type="Proteomes" id="UP000262172">
    <property type="component" value="Unassembled WGS sequence"/>
</dbReference>
<dbReference type="Pfam" id="PF02586">
    <property type="entry name" value="SRAP"/>
    <property type="match status" value="1"/>
</dbReference>
<evidence type="ECO:0000256" key="6">
    <source>
        <dbReference type="ARBA" id="ARBA00023125"/>
    </source>
</evidence>
<keyword evidence="5" id="KW-0190">Covalent protein-DNA linkage</keyword>
<protein>
    <recommendedName>
        <fullName evidence="8">Abasic site processing protein</fullName>
        <ecNumber evidence="8">3.4.-.-</ecNumber>
    </recommendedName>
</protein>
<dbReference type="InterPro" id="IPR036590">
    <property type="entry name" value="SRAP-like"/>
</dbReference>
<comment type="similarity">
    <text evidence="1 8">Belongs to the SOS response-associated peptidase family.</text>
</comment>
<dbReference type="PANTHER" id="PTHR13604:SF0">
    <property type="entry name" value="ABASIC SITE PROCESSING PROTEIN HMCES"/>
    <property type="match status" value="1"/>
</dbReference>
<sequence>MCGRFAMDADTDELIREYVAEGGKPEDWWKDFHGSYSIAPTDDAVIVRDRGEGRFLELVRWDWEKPKNMRRGAPVINARMEKLATGFWAPAFTAARCVVPMRGYFEWTGEKGDKTPHFLHGDGLLSAAGLTWSMELPNGERSRCMAVVTREARDAGGEVHDRMPAFLTGDALEAWLEPVKLDRSGRDDMLAMLEMGSADVASTITQYVVDRKVNNSRTVDPTDATVIAPAR</sequence>
<keyword evidence="6" id="KW-0238">DNA-binding</keyword>
<evidence type="ECO:0000256" key="8">
    <source>
        <dbReference type="RuleBase" id="RU364100"/>
    </source>
</evidence>
<dbReference type="GO" id="GO:0016829">
    <property type="term" value="F:lyase activity"/>
    <property type="evidence" value="ECO:0007669"/>
    <property type="project" value="UniProtKB-KW"/>
</dbReference>
<evidence type="ECO:0000256" key="2">
    <source>
        <dbReference type="ARBA" id="ARBA00022670"/>
    </source>
</evidence>
<dbReference type="PANTHER" id="PTHR13604">
    <property type="entry name" value="DC12-RELATED"/>
    <property type="match status" value="1"/>
</dbReference>
<dbReference type="GO" id="GO:0003697">
    <property type="term" value="F:single-stranded DNA binding"/>
    <property type="evidence" value="ECO:0007669"/>
    <property type="project" value="InterPro"/>
</dbReference>
<dbReference type="RefSeq" id="WP_116241558.1">
    <property type="nucleotide sequence ID" value="NZ_QUAB01000036.1"/>
</dbReference>
<evidence type="ECO:0000256" key="5">
    <source>
        <dbReference type="ARBA" id="ARBA00023124"/>
    </source>
</evidence>
<dbReference type="SUPFAM" id="SSF143081">
    <property type="entry name" value="BB1717-like"/>
    <property type="match status" value="1"/>
</dbReference>
<dbReference type="GO" id="GO:0008233">
    <property type="term" value="F:peptidase activity"/>
    <property type="evidence" value="ECO:0007669"/>
    <property type="project" value="UniProtKB-KW"/>
</dbReference>
<keyword evidence="7" id="KW-0456">Lyase</keyword>
<evidence type="ECO:0000256" key="4">
    <source>
        <dbReference type="ARBA" id="ARBA00022801"/>
    </source>
</evidence>
<keyword evidence="3" id="KW-0227">DNA damage</keyword>
<dbReference type="Gene3D" id="3.90.1680.10">
    <property type="entry name" value="SOS response associated peptidase-like"/>
    <property type="match status" value="1"/>
</dbReference>